<gene>
    <name evidence="1" type="ORF">RhiirA1_425310</name>
</gene>
<accession>A0A2N0RCF9</accession>
<proteinExistence type="predicted"/>
<dbReference type="AlphaFoldDB" id="A0A2N0RCF9"/>
<name>A0A2N0RCF9_9GLOM</name>
<sequence length="59" mass="6682">MRHNVRRGNTTYLCVFRIKIVGGGKITWCKDTKVKTITFIRKVKESFCAGISLCDTVST</sequence>
<dbReference type="EMBL" id="LLXH01001051">
    <property type="protein sequence ID" value="PKC60996.1"/>
    <property type="molecule type" value="Genomic_DNA"/>
</dbReference>
<reference evidence="1 2" key="2">
    <citation type="submission" date="2017-10" db="EMBL/GenBank/DDBJ databases">
        <title>Genome analyses suggest a sexual origin of heterokaryosis in a supposedly ancient asexual fungus.</title>
        <authorList>
            <person name="Corradi N."/>
            <person name="Sedzielewska K."/>
            <person name="Noel J."/>
            <person name="Charron P."/>
            <person name="Farinelli L."/>
            <person name="Marton T."/>
            <person name="Kruger M."/>
            <person name="Pelin A."/>
            <person name="Brachmann A."/>
            <person name="Corradi N."/>
        </authorList>
    </citation>
    <scope>NUCLEOTIDE SEQUENCE [LARGE SCALE GENOMIC DNA]</scope>
    <source>
        <strain evidence="1 2">A1</strain>
    </source>
</reference>
<comment type="caution">
    <text evidence="1">The sequence shown here is derived from an EMBL/GenBank/DDBJ whole genome shotgun (WGS) entry which is preliminary data.</text>
</comment>
<protein>
    <submittedName>
        <fullName evidence="1">Uncharacterized protein</fullName>
    </submittedName>
</protein>
<organism evidence="1 2">
    <name type="scientific">Rhizophagus irregularis</name>
    <dbReference type="NCBI Taxonomy" id="588596"/>
    <lineage>
        <taxon>Eukaryota</taxon>
        <taxon>Fungi</taxon>
        <taxon>Fungi incertae sedis</taxon>
        <taxon>Mucoromycota</taxon>
        <taxon>Glomeromycotina</taxon>
        <taxon>Glomeromycetes</taxon>
        <taxon>Glomerales</taxon>
        <taxon>Glomeraceae</taxon>
        <taxon>Rhizophagus</taxon>
    </lineage>
</organism>
<evidence type="ECO:0000313" key="2">
    <source>
        <dbReference type="Proteomes" id="UP000232688"/>
    </source>
</evidence>
<dbReference type="Proteomes" id="UP000232688">
    <property type="component" value="Unassembled WGS sequence"/>
</dbReference>
<dbReference type="VEuPathDB" id="FungiDB:RhiirA1_425310"/>
<reference evidence="1 2" key="1">
    <citation type="submission" date="2017-10" db="EMBL/GenBank/DDBJ databases">
        <title>Extensive intraspecific genome diversity in a model arbuscular mycorrhizal fungus.</title>
        <authorList>
            <person name="Chen E.C.H."/>
            <person name="Morin E."/>
            <person name="Baudet D."/>
            <person name="Noel J."/>
            <person name="Ndikumana S."/>
            <person name="Charron P."/>
            <person name="St-Onge C."/>
            <person name="Giorgi J."/>
            <person name="Grigoriev I.V."/>
            <person name="Roux C."/>
            <person name="Martin F.M."/>
            <person name="Corradi N."/>
        </authorList>
    </citation>
    <scope>NUCLEOTIDE SEQUENCE [LARGE SCALE GENOMIC DNA]</scope>
    <source>
        <strain evidence="1 2">A1</strain>
    </source>
</reference>
<evidence type="ECO:0000313" key="1">
    <source>
        <dbReference type="EMBL" id="PKC60996.1"/>
    </source>
</evidence>